<reference evidence="2" key="1">
    <citation type="journal article" date="2019" name="Int. J. Syst. Evol. Microbiol.">
        <title>The Global Catalogue of Microorganisms (GCM) 10K type strain sequencing project: providing services to taxonomists for standard genome sequencing and annotation.</title>
        <authorList>
            <consortium name="The Broad Institute Genomics Platform"/>
            <consortium name="The Broad Institute Genome Sequencing Center for Infectious Disease"/>
            <person name="Wu L."/>
            <person name="Ma J."/>
        </authorList>
    </citation>
    <scope>NUCLEOTIDE SEQUENCE [LARGE SCALE GENOMIC DNA]</scope>
    <source>
        <strain evidence="2">JCM 13316</strain>
    </source>
</reference>
<accession>A0ABP5A8A7</accession>
<dbReference type="Proteomes" id="UP001500784">
    <property type="component" value="Unassembled WGS sequence"/>
</dbReference>
<comment type="caution">
    <text evidence="1">The sequence shown here is derived from an EMBL/GenBank/DDBJ whole genome shotgun (WGS) entry which is preliminary data.</text>
</comment>
<evidence type="ECO:0000313" key="1">
    <source>
        <dbReference type="EMBL" id="GAA1906810.1"/>
    </source>
</evidence>
<proteinExistence type="predicted"/>
<evidence type="ECO:0000313" key="2">
    <source>
        <dbReference type="Proteomes" id="UP001500784"/>
    </source>
</evidence>
<keyword evidence="2" id="KW-1185">Reference proteome</keyword>
<organism evidence="1 2">
    <name type="scientific">Arthrobacter gandavensis</name>
    <dbReference type="NCBI Taxonomy" id="169960"/>
    <lineage>
        <taxon>Bacteria</taxon>
        <taxon>Bacillati</taxon>
        <taxon>Actinomycetota</taxon>
        <taxon>Actinomycetes</taxon>
        <taxon>Micrococcales</taxon>
        <taxon>Micrococcaceae</taxon>
        <taxon>Arthrobacter</taxon>
    </lineage>
</organism>
<protein>
    <submittedName>
        <fullName evidence="1">Uncharacterized protein</fullName>
    </submittedName>
</protein>
<gene>
    <name evidence="1" type="ORF">GCM10009688_08470</name>
</gene>
<sequence length="133" mass="14026">MNPTRVGAAGFGTAYKTTFRRPLRAPERTVWEKSADDRTRFLAASIQDAKVVGLSCCCSIGKPKAVLRRQFGAALGTACRKDGTAGTGTHAKAEAVLLGTTAVIRLKSPLAHGGYSKTICAAPAASRGKHKRR</sequence>
<dbReference type="EMBL" id="BAAALV010000002">
    <property type="protein sequence ID" value="GAA1906810.1"/>
    <property type="molecule type" value="Genomic_DNA"/>
</dbReference>
<name>A0ABP5A8A7_9MICC</name>